<dbReference type="InterPro" id="IPR047187">
    <property type="entry name" value="SF1_C_Upf1"/>
</dbReference>
<dbReference type="Gene3D" id="3.40.50.300">
    <property type="entry name" value="P-loop containing nucleotide triphosphate hydrolases"/>
    <property type="match status" value="3"/>
</dbReference>
<dbReference type="Gene3D" id="3.30.870.10">
    <property type="entry name" value="Endonuclease Chain A"/>
    <property type="match status" value="1"/>
</dbReference>
<evidence type="ECO:0000313" key="9">
    <source>
        <dbReference type="EMBL" id="NJP98462.1"/>
    </source>
</evidence>
<dbReference type="Pfam" id="PF13087">
    <property type="entry name" value="AAA_12"/>
    <property type="match status" value="1"/>
</dbReference>
<proteinExistence type="inferred from homology"/>
<feature type="region of interest" description="Disordered" evidence="7">
    <location>
        <begin position="1011"/>
        <end position="1031"/>
    </location>
</feature>
<evidence type="ECO:0000256" key="7">
    <source>
        <dbReference type="SAM" id="MobiDB-lite"/>
    </source>
</evidence>
<dbReference type="Proteomes" id="UP000696294">
    <property type="component" value="Unassembled WGS sequence"/>
</dbReference>
<dbReference type="Pfam" id="PF13086">
    <property type="entry name" value="AAA_11"/>
    <property type="match status" value="1"/>
</dbReference>
<feature type="compositionally biased region" description="Basic residues" evidence="7">
    <location>
        <begin position="1021"/>
        <end position="1031"/>
    </location>
</feature>
<dbReference type="InterPro" id="IPR027417">
    <property type="entry name" value="P-loop_NTPase"/>
</dbReference>
<evidence type="ECO:0000259" key="8">
    <source>
        <dbReference type="PROSITE" id="PS50035"/>
    </source>
</evidence>
<keyword evidence="3" id="KW-0378">Hydrolase</keyword>
<dbReference type="InterPro" id="IPR041677">
    <property type="entry name" value="DNA2/NAM7_AAA_11"/>
</dbReference>
<dbReference type="PROSITE" id="PS50035">
    <property type="entry name" value="PLD"/>
    <property type="match status" value="1"/>
</dbReference>
<dbReference type="SUPFAM" id="SSF52540">
    <property type="entry name" value="P-loop containing nucleoside triphosphate hydrolases"/>
    <property type="match status" value="1"/>
</dbReference>
<dbReference type="InterPro" id="IPR001736">
    <property type="entry name" value="PLipase_D/transphosphatidylase"/>
</dbReference>
<dbReference type="RefSeq" id="WP_168021776.1">
    <property type="nucleotide sequence ID" value="NZ_JAATEP010000092.1"/>
</dbReference>
<keyword evidence="4" id="KW-0347">Helicase</keyword>
<sequence>MALRTPVDLDKAESLYLADGQGRGVRYSVFETFSDKGLLYVRVMESARAENLVLWIQQRASGALLQSLGEQLRSLRPSPLTTAFAAGRLSPLPTPGRHGLNDEQDQAVSACIAKGLHAIWGPPGTGKTRVIAHALRALRSSGTSALLVSGTNIAVDNALERAAELIPDLRAGEFVRVGVPVVQAVADDDRLALTRLTRASLARVEQERASIVTLIDEIRRDARLTALAQAQQQLAEFDPAAYAAAKARIAEFAEHERAHARLQQARTHCAEAAERKSALDALAEQAGAACRARETDRQLHAEAARLQEELHAYRLAADRALLRVEADTTRLHELNERLREQESQPIWKRRRRAGLTALRGDIGDAQAALAASRQRFDQVNEALARTGPELQRRIAAYNQAASCSVSEIGRLDAEHARLSAEAMAARQSLHQAEAVLRQAEHALHTMQRAPEPSADDLRLTSEADEAGLPTVHARMSRLRAAAQEPMRQLTDLERQHEKVLDKLRRLQRDAEQELIDAAQVVATTHAMLRMRPALHKRSYDHVIIDEAAASYPAEVLYAISKATSGATLLGDPMQSLPIVELPEPHSDAVTTWLARDAFTTLGIDGQRPVPGCVTLTTQYRFGPAITELANLLAYDGRLVAGRPASDEIVLVDTVGLASELATVRWENGSACWGIGPLLARALAEHHLAAGETSVGVITPYRQELNLITDVFTDTDVSAKAEAGTVYRFQGREFTTVIVDLVEDGGSRIARGSPKARNTFNVAVTRARDRLYILAPLQVVAGARVGPLRVLGDLYRQGRVTVVAAADLLGLEQAPEPAGARRALWDALRAYVKIVGLYDEELLPDELLAAIEAAEHSVWVWSPWVGKRVSDILPTLRAAVARGVDVRAVVLPPRDKEERYEPYVEALRQAIRNVVFLQEEHQKLAVIDRKLTFIGSMNVLSHQRVGGRREVMTVMHSRHFAAHLLRHERADEFGRPPTCPACRQQREAALRGSGSKRRLHWLCPPPCRHPLSPFPDIDGGRHQRRAPRRPRP</sequence>
<evidence type="ECO:0000256" key="1">
    <source>
        <dbReference type="ARBA" id="ARBA00007913"/>
    </source>
</evidence>
<name>A0ABX1BN51_9ACTN</name>
<dbReference type="EMBL" id="JAATEP010000092">
    <property type="protein sequence ID" value="NJP98462.1"/>
    <property type="molecule type" value="Genomic_DNA"/>
</dbReference>
<dbReference type="PANTHER" id="PTHR43788:SF8">
    <property type="entry name" value="DNA-BINDING PROTEIN SMUBP-2"/>
    <property type="match status" value="1"/>
</dbReference>
<evidence type="ECO:0000256" key="6">
    <source>
        <dbReference type="SAM" id="Coils"/>
    </source>
</evidence>
<evidence type="ECO:0000256" key="3">
    <source>
        <dbReference type="ARBA" id="ARBA00022801"/>
    </source>
</evidence>
<dbReference type="InterPro" id="IPR041679">
    <property type="entry name" value="DNA2/NAM7-like_C"/>
</dbReference>
<dbReference type="SUPFAM" id="SSF56024">
    <property type="entry name" value="Phospholipase D/nuclease"/>
    <property type="match status" value="1"/>
</dbReference>
<keyword evidence="2" id="KW-0547">Nucleotide-binding</keyword>
<gene>
    <name evidence="9" type="ORF">HCN51_55120</name>
</gene>
<organism evidence="9 10">
    <name type="scientific">Nonomuraea composti</name>
    <dbReference type="NCBI Taxonomy" id="2720023"/>
    <lineage>
        <taxon>Bacteria</taxon>
        <taxon>Bacillati</taxon>
        <taxon>Actinomycetota</taxon>
        <taxon>Actinomycetes</taxon>
        <taxon>Streptosporangiales</taxon>
        <taxon>Streptosporangiaceae</taxon>
        <taxon>Nonomuraea</taxon>
    </lineage>
</organism>
<keyword evidence="5" id="KW-0067">ATP-binding</keyword>
<keyword evidence="10" id="KW-1185">Reference proteome</keyword>
<evidence type="ECO:0000256" key="2">
    <source>
        <dbReference type="ARBA" id="ARBA00022741"/>
    </source>
</evidence>
<protein>
    <submittedName>
        <fullName evidence="9">AAA family ATPase</fullName>
    </submittedName>
</protein>
<dbReference type="Pfam" id="PF13091">
    <property type="entry name" value="PLDc_2"/>
    <property type="match status" value="1"/>
</dbReference>
<feature type="coiled-coil region" evidence="6">
    <location>
        <begin position="486"/>
        <end position="520"/>
    </location>
</feature>
<dbReference type="CDD" id="cd00138">
    <property type="entry name" value="PLDc_SF"/>
    <property type="match status" value="1"/>
</dbReference>
<comment type="caution">
    <text evidence="9">The sequence shown here is derived from an EMBL/GenBank/DDBJ whole genome shotgun (WGS) entry which is preliminary data.</text>
</comment>
<keyword evidence="6" id="KW-0175">Coiled coil</keyword>
<reference evidence="9 10" key="1">
    <citation type="submission" date="2020-03" db="EMBL/GenBank/DDBJ databases">
        <title>WGS of actinomycetes isolated from Thailand.</title>
        <authorList>
            <person name="Thawai C."/>
        </authorList>
    </citation>
    <scope>NUCLEOTIDE SEQUENCE [LARGE SCALE GENOMIC DNA]</scope>
    <source>
        <strain evidence="9 10">FMUSA5-5</strain>
    </source>
</reference>
<dbReference type="InterPro" id="IPR050534">
    <property type="entry name" value="Coronavir_polyprotein_1ab"/>
</dbReference>
<evidence type="ECO:0000256" key="5">
    <source>
        <dbReference type="ARBA" id="ARBA00022840"/>
    </source>
</evidence>
<comment type="similarity">
    <text evidence="1">Belongs to the DNA2/NAM7 helicase family.</text>
</comment>
<dbReference type="PANTHER" id="PTHR43788">
    <property type="entry name" value="DNA2/NAM7 HELICASE FAMILY MEMBER"/>
    <property type="match status" value="1"/>
</dbReference>
<evidence type="ECO:0000313" key="10">
    <source>
        <dbReference type="Proteomes" id="UP000696294"/>
    </source>
</evidence>
<accession>A0ABX1BN51</accession>
<feature type="domain" description="PLD phosphodiesterase" evidence="8">
    <location>
        <begin position="915"/>
        <end position="942"/>
    </location>
</feature>
<dbReference type="InterPro" id="IPR025202">
    <property type="entry name" value="PLD-like_dom"/>
</dbReference>
<dbReference type="CDD" id="cd18808">
    <property type="entry name" value="SF1_C_Upf1"/>
    <property type="match status" value="1"/>
</dbReference>
<evidence type="ECO:0000256" key="4">
    <source>
        <dbReference type="ARBA" id="ARBA00022806"/>
    </source>
</evidence>
<feature type="coiled-coil region" evidence="6">
    <location>
        <begin position="303"/>
        <end position="344"/>
    </location>
</feature>
<feature type="coiled-coil region" evidence="6">
    <location>
        <begin position="422"/>
        <end position="449"/>
    </location>
</feature>